<dbReference type="OrthoDB" id="7189314at2"/>
<keyword evidence="4" id="KW-1185">Reference proteome</keyword>
<dbReference type="InterPro" id="IPR045584">
    <property type="entry name" value="Pilin-like"/>
</dbReference>
<name>A0A437M8J4_9SPHN</name>
<comment type="caution">
    <text evidence="3">The sequence shown here is derived from an EMBL/GenBank/DDBJ whole genome shotgun (WGS) entry which is preliminary data.</text>
</comment>
<feature type="domain" description="Type II secretion system protein GspI C-terminal" evidence="2">
    <location>
        <begin position="29"/>
        <end position="98"/>
    </location>
</feature>
<dbReference type="AlphaFoldDB" id="A0A437M8J4"/>
<dbReference type="GO" id="GO:0015627">
    <property type="term" value="C:type II protein secretion system complex"/>
    <property type="evidence" value="ECO:0007669"/>
    <property type="project" value="UniProtKB-UniRule"/>
</dbReference>
<dbReference type="InterPro" id="IPR010052">
    <property type="entry name" value="T2SS_protein-GspI"/>
</dbReference>
<keyword evidence="1" id="KW-0488">Methylation</keyword>
<dbReference type="NCBIfam" id="TIGR01707">
    <property type="entry name" value="gspI"/>
    <property type="match status" value="1"/>
</dbReference>
<dbReference type="InterPro" id="IPR003413">
    <property type="entry name" value="T2SS_GspI_C"/>
</dbReference>
<comment type="similarity">
    <text evidence="1">Belongs to the GSP I family.</text>
</comment>
<evidence type="ECO:0000313" key="4">
    <source>
        <dbReference type="Proteomes" id="UP000282971"/>
    </source>
</evidence>
<keyword evidence="1" id="KW-0997">Cell inner membrane</keyword>
<keyword evidence="1" id="KW-1003">Cell membrane</keyword>
<organism evidence="3 4">
    <name type="scientific">Sphingomonas crocodyli</name>
    <dbReference type="NCBI Taxonomy" id="1979270"/>
    <lineage>
        <taxon>Bacteria</taxon>
        <taxon>Pseudomonadati</taxon>
        <taxon>Pseudomonadota</taxon>
        <taxon>Alphaproteobacteria</taxon>
        <taxon>Sphingomonadales</taxon>
        <taxon>Sphingomonadaceae</taxon>
        <taxon>Sphingomonas</taxon>
    </lineage>
</organism>
<comment type="subunit">
    <text evidence="1">Type II secretion is composed of four main components: the outer membrane complex, the inner membrane complex, the cytoplasmic secretion ATPase and the periplasm-spanning pseudopilus.</text>
</comment>
<comment type="PTM">
    <text evidence="1">Cleaved by prepilin peptidase.</text>
</comment>
<dbReference type="GO" id="GO:0015628">
    <property type="term" value="P:protein secretion by the type II secretion system"/>
    <property type="evidence" value="ECO:0007669"/>
    <property type="project" value="UniProtKB-UniRule"/>
</dbReference>
<gene>
    <name evidence="3" type="primary">gspI</name>
    <name evidence="3" type="ORF">EOD43_08335</name>
</gene>
<dbReference type="Proteomes" id="UP000282971">
    <property type="component" value="Unassembled WGS sequence"/>
</dbReference>
<dbReference type="SUPFAM" id="SSF54523">
    <property type="entry name" value="Pili subunits"/>
    <property type="match status" value="1"/>
</dbReference>
<proteinExistence type="inferred from homology"/>
<evidence type="ECO:0000256" key="1">
    <source>
        <dbReference type="RuleBase" id="RU368030"/>
    </source>
</evidence>
<reference evidence="3 4" key="1">
    <citation type="submission" date="2019-01" db="EMBL/GenBank/DDBJ databases">
        <authorList>
            <person name="Chen W.-M."/>
        </authorList>
    </citation>
    <scope>NUCLEOTIDE SEQUENCE [LARGE SCALE GENOMIC DNA]</scope>
    <source>
        <strain evidence="3 4">CCP-7</strain>
    </source>
</reference>
<dbReference type="Gene3D" id="3.30.1300.30">
    <property type="entry name" value="GSPII I/J protein-like"/>
    <property type="match status" value="1"/>
</dbReference>
<keyword evidence="1" id="KW-0472">Membrane</keyword>
<dbReference type="EMBL" id="SACN01000001">
    <property type="protein sequence ID" value="RVT93855.1"/>
    <property type="molecule type" value="Genomic_DNA"/>
</dbReference>
<evidence type="ECO:0000259" key="2">
    <source>
        <dbReference type="Pfam" id="PF02501"/>
    </source>
</evidence>
<dbReference type="Pfam" id="PF02501">
    <property type="entry name" value="T2SSI"/>
    <property type="match status" value="1"/>
</dbReference>
<accession>A0A437M8J4</accession>
<comment type="subcellular location">
    <subcellularLocation>
        <location evidence="1">Cell inner membrane</location>
        <topology evidence="1">Single-pass membrane protein</topology>
    </subcellularLocation>
</comment>
<evidence type="ECO:0000313" key="3">
    <source>
        <dbReference type="EMBL" id="RVT93855.1"/>
    </source>
</evidence>
<dbReference type="GO" id="GO:0005886">
    <property type="term" value="C:plasma membrane"/>
    <property type="evidence" value="ECO:0007669"/>
    <property type="project" value="UniProtKB-SubCell"/>
</dbReference>
<sequence>MVALAVFALAALALVKLEGATLFGAVAIERKAVAQIVARNQAVEILTDPVAPAYGTTNGVEANAGIQWRWTRIVDRMPETRLQKIAINVMDPEGNVAAQLLLIRKGGT</sequence>
<protein>
    <recommendedName>
        <fullName evidence="1">Type II secretion system protein I</fullName>
        <shortName evidence="1">T2SS minor pseudopilin I</shortName>
    </recommendedName>
</protein>
<comment type="function">
    <text evidence="1">Component of the type II secretion system required for the energy-dependent secretion of extracellular factors such as proteases and toxins from the periplasm.</text>
</comment>